<feature type="compositionally biased region" description="Basic residues" evidence="1">
    <location>
        <begin position="48"/>
        <end position="58"/>
    </location>
</feature>
<evidence type="ECO:0000313" key="3">
    <source>
        <dbReference type="Proteomes" id="UP000321570"/>
    </source>
</evidence>
<feature type="compositionally biased region" description="Polar residues" evidence="1">
    <location>
        <begin position="30"/>
        <end position="41"/>
    </location>
</feature>
<dbReference type="EMBL" id="CABIJS010000177">
    <property type="protein sequence ID" value="VUZ45613.1"/>
    <property type="molecule type" value="Genomic_DNA"/>
</dbReference>
<feature type="non-terminal residue" evidence="2">
    <location>
        <position position="1"/>
    </location>
</feature>
<keyword evidence="3" id="KW-1185">Reference proteome</keyword>
<evidence type="ECO:0000256" key="1">
    <source>
        <dbReference type="SAM" id="MobiDB-lite"/>
    </source>
</evidence>
<feature type="region of interest" description="Disordered" evidence="1">
    <location>
        <begin position="1"/>
        <end position="91"/>
    </location>
</feature>
<name>A0A564YG73_HYMDI</name>
<proteinExistence type="predicted"/>
<feature type="non-terminal residue" evidence="2">
    <location>
        <position position="91"/>
    </location>
</feature>
<reference evidence="2 3" key="1">
    <citation type="submission" date="2019-07" db="EMBL/GenBank/DDBJ databases">
        <authorList>
            <person name="Jastrzebski P J."/>
            <person name="Paukszto L."/>
            <person name="Jastrzebski P J."/>
        </authorList>
    </citation>
    <scope>NUCLEOTIDE SEQUENCE [LARGE SCALE GENOMIC DNA]</scope>
    <source>
        <strain evidence="2 3">WMS-il1</strain>
    </source>
</reference>
<evidence type="ECO:0000313" key="2">
    <source>
        <dbReference type="EMBL" id="VUZ45613.1"/>
    </source>
</evidence>
<accession>A0A564YG73</accession>
<feature type="compositionally biased region" description="Low complexity" evidence="1">
    <location>
        <begin position="12"/>
        <end position="24"/>
    </location>
</feature>
<protein>
    <submittedName>
        <fullName evidence="2">Uncharacterized protein</fullName>
    </submittedName>
</protein>
<dbReference type="Proteomes" id="UP000321570">
    <property type="component" value="Unassembled WGS sequence"/>
</dbReference>
<organism evidence="2 3">
    <name type="scientific">Hymenolepis diminuta</name>
    <name type="common">Rat tapeworm</name>
    <dbReference type="NCBI Taxonomy" id="6216"/>
    <lineage>
        <taxon>Eukaryota</taxon>
        <taxon>Metazoa</taxon>
        <taxon>Spiralia</taxon>
        <taxon>Lophotrochozoa</taxon>
        <taxon>Platyhelminthes</taxon>
        <taxon>Cestoda</taxon>
        <taxon>Eucestoda</taxon>
        <taxon>Cyclophyllidea</taxon>
        <taxon>Hymenolepididae</taxon>
        <taxon>Hymenolepis</taxon>
    </lineage>
</organism>
<sequence>AFSIDTKLSECASSSASPPILSSSVERPSVKSQPTENSDNNFRFGERRGRRKSSKPRRQPFVGNDGPSNESLESTNNVGGEDKNGNACTPA</sequence>
<dbReference type="AlphaFoldDB" id="A0A564YG73"/>
<feature type="compositionally biased region" description="Polar residues" evidence="1">
    <location>
        <begin position="66"/>
        <end position="78"/>
    </location>
</feature>
<gene>
    <name evidence="2" type="ORF">WMSIL1_LOCUS5530</name>
</gene>